<dbReference type="Proteomes" id="UP000039865">
    <property type="component" value="Unassembled WGS sequence"/>
</dbReference>
<feature type="compositionally biased region" description="Polar residues" evidence="2">
    <location>
        <begin position="696"/>
        <end position="716"/>
    </location>
</feature>
<proteinExistence type="predicted"/>
<feature type="region of interest" description="Disordered" evidence="2">
    <location>
        <begin position="653"/>
        <end position="721"/>
    </location>
</feature>
<gene>
    <name evidence="3" type="primary">Contig19405.g20584</name>
    <name evidence="3" type="ORF">STYLEM_6774</name>
</gene>
<organism evidence="3 4">
    <name type="scientific">Stylonychia lemnae</name>
    <name type="common">Ciliate</name>
    <dbReference type="NCBI Taxonomy" id="5949"/>
    <lineage>
        <taxon>Eukaryota</taxon>
        <taxon>Sar</taxon>
        <taxon>Alveolata</taxon>
        <taxon>Ciliophora</taxon>
        <taxon>Intramacronucleata</taxon>
        <taxon>Spirotrichea</taxon>
        <taxon>Stichotrichia</taxon>
        <taxon>Sporadotrichida</taxon>
        <taxon>Oxytrichidae</taxon>
        <taxon>Stylonychinae</taxon>
        <taxon>Stylonychia</taxon>
    </lineage>
</organism>
<feature type="compositionally biased region" description="Low complexity" evidence="2">
    <location>
        <begin position="657"/>
        <end position="669"/>
    </location>
</feature>
<reference evidence="3 4" key="1">
    <citation type="submission" date="2014-06" db="EMBL/GenBank/DDBJ databases">
        <authorList>
            <person name="Swart Estienne"/>
        </authorList>
    </citation>
    <scope>NUCLEOTIDE SEQUENCE [LARGE SCALE GENOMIC DNA]</scope>
    <source>
        <strain evidence="3 4">130c</strain>
    </source>
</reference>
<protein>
    <submittedName>
        <fullName evidence="3">Uncharacterized protein</fullName>
    </submittedName>
</protein>
<feature type="region of interest" description="Disordered" evidence="2">
    <location>
        <begin position="253"/>
        <end position="272"/>
    </location>
</feature>
<evidence type="ECO:0000256" key="1">
    <source>
        <dbReference type="SAM" id="Coils"/>
    </source>
</evidence>
<evidence type="ECO:0000313" key="4">
    <source>
        <dbReference type="Proteomes" id="UP000039865"/>
    </source>
</evidence>
<keyword evidence="4" id="KW-1185">Reference proteome</keyword>
<feature type="compositionally biased region" description="Low complexity" evidence="2">
    <location>
        <begin position="681"/>
        <end position="695"/>
    </location>
</feature>
<dbReference type="EMBL" id="CCKQ01006492">
    <property type="protein sequence ID" value="CDW77808.1"/>
    <property type="molecule type" value="Genomic_DNA"/>
</dbReference>
<dbReference type="InParanoid" id="A0A078AAI6"/>
<feature type="compositionally biased region" description="Polar residues" evidence="2">
    <location>
        <begin position="339"/>
        <end position="352"/>
    </location>
</feature>
<accession>A0A078AAI6</accession>
<keyword evidence="1" id="KW-0175">Coiled coil</keyword>
<sequence>MLYQTGVNQQQEGKVQPQNLNKHIAKVLQKTQNVDSSEYQVYAPQNIYVQYQYNNFIYNNGSQSNLNHSKTMNYKQSASIISDTPITDALYIQLESKRVSDPNHSRNSGSYNIKSDLLTKKSVDLKSSNMIQNDLQSNNNKIQFRQSIVMNDRITEAKNLSEKVSSFNKHKLVVKQKVALNDNNNGTQMSYAANNLQNMTQDSLNQQSKNSARRGSLERTFGGFIYSISKQKAIDGAFKFFEKVQDKVKKLMPNSPSEKKINSGLYQSNNEGRKSIDYKAGADDYHSGSSAPTLRYEDKSNFSSNFQTSRQQQQALELLRTPNRNTSTASYLKSNISSIDRSSAHKQQSISKIRSIKPSEKEADDPIEPPSPRAVETVCVKCQRVIRQDKYVQDLVSSSPNTRQEMDATIIQQYAQKFRDEILKSKAQNQFTQQDYLQCKQIIQNIQFQEDEEKYKIKQEEMNKTIQEKEFLQKRTNDLIMAMQNKFVKKGGQIQNYPNIVHKGLFIMSDIRSDIDNQTLISDNSMKTQTSQFTQNSMPFSTMSNIIKDFQQKPSHPQFIRSMSNPKIGDEIDETVKFEESKREKEYFYEMCFKIKNTMFPENHLAKYANIPALFEESQKKNVSTSNYQEFIYNELSKNAQLWVSMKEINQIRRKTSNSSSSPRGSISSANGAGNTSQRPASASNQSKQKAKSYQILDSTRRNTTAKSQNSSSNRLGSGAKIVKIETIMEEDDAQLQLYND</sequence>
<feature type="compositionally biased region" description="Polar residues" evidence="2">
    <location>
        <begin position="670"/>
        <end position="680"/>
    </location>
</feature>
<feature type="coiled-coil region" evidence="1">
    <location>
        <begin position="448"/>
        <end position="475"/>
    </location>
</feature>
<feature type="region of interest" description="Disordered" evidence="2">
    <location>
        <begin position="339"/>
        <end position="372"/>
    </location>
</feature>
<evidence type="ECO:0000256" key="2">
    <source>
        <dbReference type="SAM" id="MobiDB-lite"/>
    </source>
</evidence>
<dbReference type="AlphaFoldDB" id="A0A078AAI6"/>
<name>A0A078AAI6_STYLE</name>
<feature type="region of interest" description="Disordered" evidence="2">
    <location>
        <begin position="279"/>
        <end position="298"/>
    </location>
</feature>
<evidence type="ECO:0000313" key="3">
    <source>
        <dbReference type="EMBL" id="CDW77808.1"/>
    </source>
</evidence>